<dbReference type="SUPFAM" id="SSF52467">
    <property type="entry name" value="DHS-like NAD/FAD-binding domain"/>
    <property type="match status" value="1"/>
</dbReference>
<dbReference type="Pfam" id="PF02146">
    <property type="entry name" value="SIR2"/>
    <property type="match status" value="1"/>
</dbReference>
<dbReference type="PANTHER" id="PTHR11085:SF10">
    <property type="entry name" value="NAD-DEPENDENT PROTEIN DEACYLASE SIRTUIN-5, MITOCHONDRIAL-RELATED"/>
    <property type="match status" value="1"/>
</dbReference>
<dbReference type="AlphaFoldDB" id="A0AAD7DWP5"/>
<feature type="active site" description="Proton acceptor" evidence="6">
    <location>
        <position position="84"/>
    </location>
</feature>
<evidence type="ECO:0000256" key="2">
    <source>
        <dbReference type="ARBA" id="ARBA00006924"/>
    </source>
</evidence>
<evidence type="ECO:0000256" key="6">
    <source>
        <dbReference type="PROSITE-ProRule" id="PRU00236"/>
    </source>
</evidence>
<dbReference type="EMBL" id="JARKIE010000019">
    <property type="protein sequence ID" value="KAJ7700831.1"/>
    <property type="molecule type" value="Genomic_DNA"/>
</dbReference>
<dbReference type="Gene3D" id="3.30.1600.10">
    <property type="entry name" value="SIR2/SIRT2 'Small Domain"/>
    <property type="match status" value="1"/>
</dbReference>
<evidence type="ECO:0000256" key="4">
    <source>
        <dbReference type="ARBA" id="ARBA00023027"/>
    </source>
</evidence>
<dbReference type="InterPro" id="IPR003000">
    <property type="entry name" value="Sirtuin"/>
</dbReference>
<proteinExistence type="inferred from homology"/>
<comment type="subcellular location">
    <subcellularLocation>
        <location evidence="1">Mitochondrion</location>
    </subcellularLocation>
</comment>
<dbReference type="GO" id="GO:0005634">
    <property type="term" value="C:nucleus"/>
    <property type="evidence" value="ECO:0007669"/>
    <property type="project" value="TreeGrafter"/>
</dbReference>
<dbReference type="GO" id="GO:0017136">
    <property type="term" value="F:histone deacetylase activity, NAD-dependent"/>
    <property type="evidence" value="ECO:0007669"/>
    <property type="project" value="TreeGrafter"/>
</dbReference>
<dbReference type="PANTHER" id="PTHR11085">
    <property type="entry name" value="NAD-DEPENDENT PROTEIN DEACYLASE SIRTUIN-5, MITOCHONDRIAL-RELATED"/>
    <property type="match status" value="1"/>
</dbReference>
<reference evidence="8" key="1">
    <citation type="submission" date="2023-03" db="EMBL/GenBank/DDBJ databases">
        <title>Massive genome expansion in bonnet fungi (Mycena s.s.) driven by repeated elements and novel gene families across ecological guilds.</title>
        <authorList>
            <consortium name="Lawrence Berkeley National Laboratory"/>
            <person name="Harder C.B."/>
            <person name="Miyauchi S."/>
            <person name="Viragh M."/>
            <person name="Kuo A."/>
            <person name="Thoen E."/>
            <person name="Andreopoulos B."/>
            <person name="Lu D."/>
            <person name="Skrede I."/>
            <person name="Drula E."/>
            <person name="Henrissat B."/>
            <person name="Morin E."/>
            <person name="Kohler A."/>
            <person name="Barry K."/>
            <person name="LaButti K."/>
            <person name="Morin E."/>
            <person name="Salamov A."/>
            <person name="Lipzen A."/>
            <person name="Mereny Z."/>
            <person name="Hegedus B."/>
            <person name="Baldrian P."/>
            <person name="Stursova M."/>
            <person name="Weitz H."/>
            <person name="Taylor A."/>
            <person name="Grigoriev I.V."/>
            <person name="Nagy L.G."/>
            <person name="Martin F."/>
            <person name="Kauserud H."/>
        </authorList>
    </citation>
    <scope>NUCLEOTIDE SEQUENCE</scope>
    <source>
        <strain evidence="8">CBHHK067</strain>
    </source>
</reference>
<evidence type="ECO:0000256" key="1">
    <source>
        <dbReference type="ARBA" id="ARBA00004173"/>
    </source>
</evidence>
<evidence type="ECO:0000313" key="9">
    <source>
        <dbReference type="Proteomes" id="UP001221757"/>
    </source>
</evidence>
<dbReference type="GO" id="GO:0005739">
    <property type="term" value="C:mitochondrion"/>
    <property type="evidence" value="ECO:0007669"/>
    <property type="project" value="UniProtKB-SubCell"/>
</dbReference>
<dbReference type="PROSITE" id="PS50305">
    <property type="entry name" value="SIRTUIN"/>
    <property type="match status" value="1"/>
</dbReference>
<dbReference type="Gene3D" id="3.40.50.1220">
    <property type="entry name" value="TPP-binding domain"/>
    <property type="match status" value="1"/>
</dbReference>
<keyword evidence="6" id="KW-0479">Metal-binding</keyword>
<evidence type="ECO:0000259" key="7">
    <source>
        <dbReference type="PROSITE" id="PS50305"/>
    </source>
</evidence>
<keyword evidence="9" id="KW-1185">Reference proteome</keyword>
<dbReference type="InterPro" id="IPR029035">
    <property type="entry name" value="DHS-like_NAD/FAD-binding_dom"/>
</dbReference>
<dbReference type="Proteomes" id="UP001221757">
    <property type="component" value="Unassembled WGS sequence"/>
</dbReference>
<feature type="binding site" evidence="6">
    <location>
        <position position="139"/>
    </location>
    <ligand>
        <name>Zn(2+)</name>
        <dbReference type="ChEBI" id="CHEBI:29105"/>
    </ligand>
</feature>
<comment type="similarity">
    <text evidence="2">Belongs to the sirtuin family. Class I subfamily.</text>
</comment>
<comment type="caution">
    <text evidence="8">The sequence shown here is derived from an EMBL/GenBank/DDBJ whole genome shotgun (WGS) entry which is preliminary data.</text>
</comment>
<feature type="binding site" evidence="6">
    <location>
        <position position="95"/>
    </location>
    <ligand>
        <name>Zn(2+)</name>
        <dbReference type="ChEBI" id="CHEBI:29105"/>
    </ligand>
</feature>
<name>A0AAD7DWP5_MYCRO</name>
<dbReference type="InterPro" id="IPR026590">
    <property type="entry name" value="Ssirtuin_cat_dom"/>
</dbReference>
<keyword evidence="4" id="KW-0520">NAD</keyword>
<dbReference type="InterPro" id="IPR026591">
    <property type="entry name" value="Sirtuin_cat_small_dom_sf"/>
</dbReference>
<keyword evidence="6" id="KW-0862">Zinc</keyword>
<feature type="binding site" evidence="6">
    <location>
        <position position="92"/>
    </location>
    <ligand>
        <name>Zn(2+)</name>
        <dbReference type="ChEBI" id="CHEBI:29105"/>
    </ligand>
</feature>
<dbReference type="GO" id="GO:0046872">
    <property type="term" value="F:metal ion binding"/>
    <property type="evidence" value="ECO:0007669"/>
    <property type="project" value="UniProtKB-KW"/>
</dbReference>
<feature type="domain" description="Deacetylase sirtuin-type" evidence="7">
    <location>
        <begin position="1"/>
        <end position="203"/>
    </location>
</feature>
<organism evidence="8 9">
    <name type="scientific">Mycena rosella</name>
    <name type="common">Pink bonnet</name>
    <name type="synonym">Agaricus rosellus</name>
    <dbReference type="NCBI Taxonomy" id="1033263"/>
    <lineage>
        <taxon>Eukaryota</taxon>
        <taxon>Fungi</taxon>
        <taxon>Dikarya</taxon>
        <taxon>Basidiomycota</taxon>
        <taxon>Agaricomycotina</taxon>
        <taxon>Agaricomycetes</taxon>
        <taxon>Agaricomycetidae</taxon>
        <taxon>Agaricales</taxon>
        <taxon>Marasmiineae</taxon>
        <taxon>Mycenaceae</taxon>
        <taxon>Mycena</taxon>
    </lineage>
</organism>
<accession>A0AAD7DWP5</accession>
<evidence type="ECO:0000313" key="8">
    <source>
        <dbReference type="EMBL" id="KAJ7700831.1"/>
    </source>
</evidence>
<evidence type="ECO:0000256" key="3">
    <source>
        <dbReference type="ARBA" id="ARBA00022679"/>
    </source>
</evidence>
<keyword evidence="5" id="KW-0496">Mitochondrion</keyword>
<feature type="binding site" evidence="6">
    <location>
        <position position="126"/>
    </location>
    <ligand>
        <name>Zn(2+)</name>
        <dbReference type="ChEBI" id="CHEBI:29105"/>
    </ligand>
</feature>
<sequence length="203" mass="22419">MKRAFKKYPGWVWQVYHARRQSCLGAQSNAAHRALGPRASLDLKWPAPLLITGTQNMGALSSRVLLDFPSTTRATTEKCMLEMHGCIFETRCTSCAHIQREYTPILCAGALANAEATVPVEQLPRCGGPGCTSNRYGRCGGLQHPGVVRFGEVPMHMGEIAKRMNWRDPLLLVGTSATVRVNPHVCFRADDLPRVPRPASPRR</sequence>
<dbReference type="InterPro" id="IPR050134">
    <property type="entry name" value="NAD-dep_sirtuin_deacylases"/>
</dbReference>
<keyword evidence="3" id="KW-0808">Transferase</keyword>
<gene>
    <name evidence="8" type="ORF">B0H17DRAFT_1046769</name>
</gene>
<protein>
    <submittedName>
        <fullName evidence="8">DHS-like NAD/FAD-binding domain-containing protein</fullName>
    </submittedName>
</protein>
<evidence type="ECO:0000256" key="5">
    <source>
        <dbReference type="ARBA" id="ARBA00023128"/>
    </source>
</evidence>
<dbReference type="GO" id="GO:0070403">
    <property type="term" value="F:NAD+ binding"/>
    <property type="evidence" value="ECO:0007669"/>
    <property type="project" value="InterPro"/>
</dbReference>